<evidence type="ECO:0008006" key="3">
    <source>
        <dbReference type="Google" id="ProtNLM"/>
    </source>
</evidence>
<evidence type="ECO:0000313" key="1">
    <source>
        <dbReference type="EMBL" id="VDS05932.1"/>
    </source>
</evidence>
<organism evidence="1 2">
    <name type="scientific">Devosia equisanguinis</name>
    <dbReference type="NCBI Taxonomy" id="2490941"/>
    <lineage>
        <taxon>Bacteria</taxon>
        <taxon>Pseudomonadati</taxon>
        <taxon>Pseudomonadota</taxon>
        <taxon>Alphaproteobacteria</taxon>
        <taxon>Hyphomicrobiales</taxon>
        <taxon>Devosiaceae</taxon>
        <taxon>Devosia</taxon>
    </lineage>
</organism>
<accession>A0A3S5D3K9</accession>
<proteinExistence type="predicted"/>
<dbReference type="RefSeq" id="WP_126151458.1">
    <property type="nucleotide sequence ID" value="NZ_JBHTMH010000001.1"/>
</dbReference>
<dbReference type="Proteomes" id="UP000268844">
    <property type="component" value="Unassembled WGS sequence"/>
</dbReference>
<protein>
    <recommendedName>
        <fullName evidence="3">GNAT family N-acetyltransferase</fullName>
    </recommendedName>
</protein>
<name>A0A3S5D3K9_9HYPH</name>
<sequence length="373" mass="40867">MSDQATRIRPIEARDIDAVADLFASIMLAWSKPATNDLRQFLRQHFIDGPFADPALPSLVFEQDNAVEGFIGVTAQDLATSDRSYKAAIACALMVRDHAANPLAGARLLRAMLAGTQDLTLTETAGDETLGMLRSQGGVPLPQHSMTWLRVLHPARFAVDFAAKRLPPLGITKPLARFVDSRKRQPAPGAPLKWSRWVPTAPQKGISVQPISPTDFFDLTADLTQPYDIRPHWSDAGRAAMLAEMQSKRLHGDLQLAKVATASGRPLAVAAYYLTREKSAHLLQLLARPGQEGIALDALFAEAHERDAIALQGRTDPRLMNALLGRRVFMVNESSSVVHSRNAELVDTFVSGRALMNGLVGERWSRLVGDRFD</sequence>
<dbReference type="SUPFAM" id="SSF55729">
    <property type="entry name" value="Acyl-CoA N-acyltransferases (Nat)"/>
    <property type="match status" value="1"/>
</dbReference>
<dbReference type="OrthoDB" id="3658990at2"/>
<gene>
    <name evidence="1" type="ORF">DEVEQU_03079</name>
</gene>
<evidence type="ECO:0000313" key="2">
    <source>
        <dbReference type="Proteomes" id="UP000268844"/>
    </source>
</evidence>
<dbReference type="Gene3D" id="3.40.630.30">
    <property type="match status" value="1"/>
</dbReference>
<dbReference type="InterPro" id="IPR016181">
    <property type="entry name" value="Acyl_CoA_acyltransferase"/>
</dbReference>
<dbReference type="EMBL" id="UZWD01000038">
    <property type="protein sequence ID" value="VDS05932.1"/>
    <property type="molecule type" value="Genomic_DNA"/>
</dbReference>
<keyword evidence="2" id="KW-1185">Reference proteome</keyword>
<dbReference type="AlphaFoldDB" id="A0A3S5D3K9"/>
<reference evidence="1 2" key="1">
    <citation type="submission" date="2018-12" db="EMBL/GenBank/DDBJ databases">
        <authorList>
            <person name="Criscuolo A."/>
        </authorList>
    </citation>
    <scope>NUCLEOTIDE SEQUENCE [LARGE SCALE GENOMIC DNA]</scope>
    <source>
        <strain evidence="1">ACIP1116281</strain>
    </source>
</reference>